<accession>A0AA38W0I2</accession>
<dbReference type="EMBL" id="JANBVO010000001">
    <property type="protein sequence ID" value="KAJ9157270.1"/>
    <property type="molecule type" value="Genomic_DNA"/>
</dbReference>
<gene>
    <name evidence="2" type="ORF">NKR23_g725</name>
</gene>
<evidence type="ECO:0000313" key="2">
    <source>
        <dbReference type="EMBL" id="KAJ9157270.1"/>
    </source>
</evidence>
<organism evidence="2 3">
    <name type="scientific">Pleurostoma richardsiae</name>
    <dbReference type="NCBI Taxonomy" id="41990"/>
    <lineage>
        <taxon>Eukaryota</taxon>
        <taxon>Fungi</taxon>
        <taxon>Dikarya</taxon>
        <taxon>Ascomycota</taxon>
        <taxon>Pezizomycotina</taxon>
        <taxon>Sordariomycetes</taxon>
        <taxon>Sordariomycetidae</taxon>
        <taxon>Calosphaeriales</taxon>
        <taxon>Pleurostomataceae</taxon>
        <taxon>Pleurostoma</taxon>
    </lineage>
</organism>
<evidence type="ECO:0000313" key="3">
    <source>
        <dbReference type="Proteomes" id="UP001174694"/>
    </source>
</evidence>
<dbReference type="Proteomes" id="UP001174694">
    <property type="component" value="Unassembled WGS sequence"/>
</dbReference>
<name>A0AA38W0I2_9PEZI</name>
<evidence type="ECO:0000256" key="1">
    <source>
        <dbReference type="SAM" id="MobiDB-lite"/>
    </source>
</evidence>
<feature type="compositionally biased region" description="Basic and acidic residues" evidence="1">
    <location>
        <begin position="252"/>
        <end position="262"/>
    </location>
</feature>
<comment type="caution">
    <text evidence="2">The sequence shown here is derived from an EMBL/GenBank/DDBJ whole genome shotgun (WGS) entry which is preliminary data.</text>
</comment>
<proteinExistence type="predicted"/>
<keyword evidence="3" id="KW-1185">Reference proteome</keyword>
<protein>
    <submittedName>
        <fullName evidence="2">Uncharacterized protein</fullName>
    </submittedName>
</protein>
<reference evidence="2" key="1">
    <citation type="submission" date="2022-07" db="EMBL/GenBank/DDBJ databases">
        <title>Fungi with potential for degradation of polypropylene.</title>
        <authorList>
            <person name="Gostincar C."/>
        </authorList>
    </citation>
    <scope>NUCLEOTIDE SEQUENCE</scope>
    <source>
        <strain evidence="2">EXF-13308</strain>
    </source>
</reference>
<feature type="region of interest" description="Disordered" evidence="1">
    <location>
        <begin position="237"/>
        <end position="262"/>
    </location>
</feature>
<sequence length="441" mass="50530">MGGSAFASGPNALFTPRMPPDVYTQVRERCKAALRQLFVCVAAPIEGPGKKDHGDVDLIVALPRRLVFGADDPASSEEEYDFSFAAQVQVMARALGAERTIVNADNSCHIAVPWPADEAQEERPRFVQVDVRVCASIPQLQWMLFKHAHGDIWNLLGSITRRYGLTVDDEALWVRVPEIEAHNRRRAKVFLTADPAMVLEFLGLTQAGTVWEEPFESAEAMFEYVATCRLFSVSPAAQEAGEQQQQEEAEEDRSKLKSNERRRMGQRDIYRRWIEEFVPQCRAQGRFPPAAVPPTRESVRREALARFGLARWFYEKRLAEWRHERQEEEVWRSAIKASVPQDLDPQHRGVLCSALKRIVMREDESFGVSRADHPAFKTEDGWYLVDQVREWVVQHWKEVEDVAWQRQLERARENMRLKEMKCKAAVAVRPYDRGASSVPVS</sequence>
<dbReference type="AlphaFoldDB" id="A0AA38W0I2"/>